<dbReference type="PANTHER" id="PTHR21496">
    <property type="entry name" value="FERREDOXIN-RELATED"/>
    <property type="match status" value="1"/>
</dbReference>
<dbReference type="PANTHER" id="PTHR21496:SF0">
    <property type="entry name" value="RIESKE DOMAIN-CONTAINING PROTEIN"/>
    <property type="match status" value="1"/>
</dbReference>
<comment type="cofactor">
    <cofactor evidence="5">
        <name>[2Fe-2S] cluster</name>
        <dbReference type="ChEBI" id="CHEBI:190135"/>
    </cofactor>
</comment>
<dbReference type="GO" id="GO:0046872">
    <property type="term" value="F:metal ion binding"/>
    <property type="evidence" value="ECO:0007669"/>
    <property type="project" value="UniProtKB-KW"/>
</dbReference>
<dbReference type="RefSeq" id="WP_183417269.1">
    <property type="nucleotide sequence ID" value="NZ_JACHXA010000008.1"/>
</dbReference>
<keyword evidence="1" id="KW-0001">2Fe-2S</keyword>
<sequence length="529" mass="58524">MERSWVRATSLETLKEKGRFLLRHEGKQVAIFHTSSGVFACSNRCPHEGYPLMEGSLDDGPDGTGCRLTCNWHSWRFNLRDGSTEEGDRVRVYPVKTESGEILLDLSDPPAEQRISEALTALTDALRRRDRGRIAREIARLENAGGNPLSAVTRAICETAPRFAYGMSHAQAAANDWLALRADYARTPAERLVPLVEIVDHLIDDSLSEAPRPFSQEAEPFDAASLEQAILASDDEAASRLVHGALAQGLGWPDMEPAFARAALHHYADFGHSAIYTYKTGRLLERLGHDALEPLALLLTRALCEAWREDLIPEFRAYKPALEAWDGAGRTPVSSEDFRGLGVKQALRRTLESSGKTHALYEALLGAAAYNFLHFDLSLERRVDLKPSESKTWLSFTHAITFANAGRNLAERNPDLWPAVLLQLACFVGRNAGAVSNEPLEREWAPKDGKAFLDDAFKTLFDHGNPEPIVTAHVVKLSTAIKEELTAAPQAPWHDTLLAALARFLANPPHRPQVLRLATQAIKFVEQEG</sequence>
<dbReference type="Pfam" id="PF00355">
    <property type="entry name" value="Rieske"/>
    <property type="match status" value="1"/>
</dbReference>
<gene>
    <name evidence="8" type="ORF">FHR98_002764</name>
</gene>
<proteinExistence type="inferred from homology"/>
<evidence type="ECO:0000256" key="3">
    <source>
        <dbReference type="ARBA" id="ARBA00023004"/>
    </source>
</evidence>
<keyword evidence="2" id="KW-0479">Metal-binding</keyword>
<dbReference type="InterPro" id="IPR017941">
    <property type="entry name" value="Rieske_2Fe-2S"/>
</dbReference>
<evidence type="ECO:0000256" key="6">
    <source>
        <dbReference type="ARBA" id="ARBA00038001"/>
    </source>
</evidence>
<feature type="domain" description="Rieske" evidence="7">
    <location>
        <begin position="5"/>
        <end position="104"/>
    </location>
</feature>
<keyword evidence="4" id="KW-0411">Iron-sulfur</keyword>
<comment type="caution">
    <text evidence="8">The sequence shown here is derived from an EMBL/GenBank/DDBJ whole genome shotgun (WGS) entry which is preliminary data.</text>
</comment>
<evidence type="ECO:0000256" key="4">
    <source>
        <dbReference type="ARBA" id="ARBA00023014"/>
    </source>
</evidence>
<evidence type="ECO:0000256" key="5">
    <source>
        <dbReference type="ARBA" id="ARBA00034078"/>
    </source>
</evidence>
<evidence type="ECO:0000256" key="1">
    <source>
        <dbReference type="ARBA" id="ARBA00022714"/>
    </source>
</evidence>
<evidence type="ECO:0000259" key="7">
    <source>
        <dbReference type="PROSITE" id="PS51296"/>
    </source>
</evidence>
<dbReference type="GO" id="GO:0051537">
    <property type="term" value="F:2 iron, 2 sulfur cluster binding"/>
    <property type="evidence" value="ECO:0007669"/>
    <property type="project" value="UniProtKB-KW"/>
</dbReference>
<keyword evidence="3" id="KW-0408">Iron</keyword>
<dbReference type="AlphaFoldDB" id="A0A839SVZ1"/>
<accession>A0A839SVZ1</accession>
<evidence type="ECO:0000313" key="8">
    <source>
        <dbReference type="EMBL" id="MBB3066458.1"/>
    </source>
</evidence>
<evidence type="ECO:0000256" key="2">
    <source>
        <dbReference type="ARBA" id="ARBA00022723"/>
    </source>
</evidence>
<dbReference type="Gene3D" id="2.102.10.10">
    <property type="entry name" value="Rieske [2Fe-2S] iron-sulphur domain"/>
    <property type="match status" value="1"/>
</dbReference>
<evidence type="ECO:0000313" key="9">
    <source>
        <dbReference type="Proteomes" id="UP000581135"/>
    </source>
</evidence>
<dbReference type="EMBL" id="JACHXA010000008">
    <property type="protein sequence ID" value="MBB3066458.1"/>
    <property type="molecule type" value="Genomic_DNA"/>
</dbReference>
<keyword evidence="9" id="KW-1185">Reference proteome</keyword>
<dbReference type="PROSITE" id="PS51296">
    <property type="entry name" value="RIESKE"/>
    <property type="match status" value="1"/>
</dbReference>
<organism evidence="8 9">
    <name type="scientific">Limibacillus halophilus</name>
    <dbReference type="NCBI Taxonomy" id="1579333"/>
    <lineage>
        <taxon>Bacteria</taxon>
        <taxon>Pseudomonadati</taxon>
        <taxon>Pseudomonadota</taxon>
        <taxon>Alphaproteobacteria</taxon>
        <taxon>Rhodospirillales</taxon>
        <taxon>Rhodovibrionaceae</taxon>
        <taxon>Limibacillus</taxon>
    </lineage>
</organism>
<comment type="similarity">
    <text evidence="6">Belongs to the bacterial ring-hydroxylating dioxygenase ferredoxin component family.</text>
</comment>
<protein>
    <submittedName>
        <fullName evidence="8">Nitrite reductase/ring-hydroxylating ferredoxin subunit</fullName>
    </submittedName>
</protein>
<dbReference type="Proteomes" id="UP000581135">
    <property type="component" value="Unassembled WGS sequence"/>
</dbReference>
<reference evidence="8 9" key="1">
    <citation type="submission" date="2020-08" db="EMBL/GenBank/DDBJ databases">
        <title>Genomic Encyclopedia of Type Strains, Phase III (KMG-III): the genomes of soil and plant-associated and newly described type strains.</title>
        <authorList>
            <person name="Whitman W."/>
        </authorList>
    </citation>
    <scope>NUCLEOTIDE SEQUENCE [LARGE SCALE GENOMIC DNA]</scope>
    <source>
        <strain evidence="8 9">CECT 8803</strain>
    </source>
</reference>
<dbReference type="InterPro" id="IPR036922">
    <property type="entry name" value="Rieske_2Fe-2S_sf"/>
</dbReference>
<dbReference type="SUPFAM" id="SSF50022">
    <property type="entry name" value="ISP domain"/>
    <property type="match status" value="1"/>
</dbReference>
<name>A0A839SVZ1_9PROT</name>